<keyword evidence="2" id="KW-0812">Transmembrane</keyword>
<feature type="transmembrane region" description="Helical" evidence="2">
    <location>
        <begin position="87"/>
        <end position="104"/>
    </location>
</feature>
<protein>
    <recommendedName>
        <fullName evidence="3">ABC transporter TMD0 domain-containing protein</fullName>
    </recommendedName>
</protein>
<gene>
    <name evidence="4" type="ORF">BDZ94DRAFT_224493</name>
</gene>
<evidence type="ECO:0000259" key="3">
    <source>
        <dbReference type="Pfam" id="PF24357"/>
    </source>
</evidence>
<dbReference type="EMBL" id="MU150369">
    <property type="protein sequence ID" value="KAF9457498.1"/>
    <property type="molecule type" value="Genomic_DNA"/>
</dbReference>
<comment type="caution">
    <text evidence="4">The sequence shown here is derived from an EMBL/GenBank/DDBJ whole genome shotgun (WGS) entry which is preliminary data.</text>
</comment>
<comment type="subcellular location">
    <subcellularLocation>
        <location evidence="1">Membrane</location>
        <topology evidence="1">Multi-pass membrane protein</topology>
    </subcellularLocation>
</comment>
<reference evidence="4" key="1">
    <citation type="submission" date="2020-11" db="EMBL/GenBank/DDBJ databases">
        <authorList>
            <consortium name="DOE Joint Genome Institute"/>
            <person name="Ahrendt S."/>
            <person name="Riley R."/>
            <person name="Andreopoulos W."/>
            <person name="Labutti K."/>
            <person name="Pangilinan J."/>
            <person name="Ruiz-Duenas F.J."/>
            <person name="Barrasa J.M."/>
            <person name="Sanchez-Garcia M."/>
            <person name="Camarero S."/>
            <person name="Miyauchi S."/>
            <person name="Serrano A."/>
            <person name="Linde D."/>
            <person name="Babiker R."/>
            <person name="Drula E."/>
            <person name="Ayuso-Fernandez I."/>
            <person name="Pacheco R."/>
            <person name="Padilla G."/>
            <person name="Ferreira P."/>
            <person name="Barriuso J."/>
            <person name="Kellner H."/>
            <person name="Castanera R."/>
            <person name="Alfaro M."/>
            <person name="Ramirez L."/>
            <person name="Pisabarro A.G."/>
            <person name="Kuo A."/>
            <person name="Tritt A."/>
            <person name="Lipzen A."/>
            <person name="He G."/>
            <person name="Yan M."/>
            <person name="Ng V."/>
            <person name="Cullen D."/>
            <person name="Martin F."/>
            <person name="Rosso M.-N."/>
            <person name="Henrissat B."/>
            <person name="Hibbett D."/>
            <person name="Martinez A.T."/>
            <person name="Grigoriev I.V."/>
        </authorList>
    </citation>
    <scope>NUCLEOTIDE SEQUENCE</scope>
    <source>
        <strain evidence="4">CBS 247.69</strain>
    </source>
</reference>
<accession>A0A9P5XVD8</accession>
<dbReference type="Pfam" id="PF24357">
    <property type="entry name" value="TMD0_ABC"/>
    <property type="match status" value="1"/>
</dbReference>
<keyword evidence="2" id="KW-0472">Membrane</keyword>
<dbReference type="OrthoDB" id="5399848at2759"/>
<proteinExistence type="predicted"/>
<evidence type="ECO:0000256" key="2">
    <source>
        <dbReference type="SAM" id="Phobius"/>
    </source>
</evidence>
<dbReference type="AlphaFoldDB" id="A0A9P5XVD8"/>
<keyword evidence="2" id="KW-1133">Transmembrane helix</keyword>
<dbReference type="InterPro" id="IPR056227">
    <property type="entry name" value="TMD0_ABC"/>
</dbReference>
<sequence length="194" mass="21908">MLCSNRFPLRGSPSTCVLDTALVPLPSFLLLAGFTILFILKKSLGNNNSRPVPLKWIHFSYMALVAAAFGMTVLEIARLIAEHLGVGLLPVSSITLVIVFVLLWKEKRGRTLEVSLFLIMYWLLLTIFETIKSVRLSLLVMLNPNTTKTSKYPSSDQFLDNVVLLCLYFVFFCVECVTLVSIRRFQNPTNDFKV</sequence>
<dbReference type="Proteomes" id="UP000807353">
    <property type="component" value="Unassembled WGS sequence"/>
</dbReference>
<evidence type="ECO:0000313" key="5">
    <source>
        <dbReference type="Proteomes" id="UP000807353"/>
    </source>
</evidence>
<feature type="transmembrane region" description="Helical" evidence="2">
    <location>
        <begin position="116"/>
        <end position="142"/>
    </location>
</feature>
<feature type="domain" description="ABC transporter TMD0" evidence="3">
    <location>
        <begin position="9"/>
        <end position="138"/>
    </location>
</feature>
<evidence type="ECO:0000313" key="4">
    <source>
        <dbReference type="EMBL" id="KAF9457498.1"/>
    </source>
</evidence>
<feature type="transmembrane region" description="Helical" evidence="2">
    <location>
        <begin position="20"/>
        <end position="40"/>
    </location>
</feature>
<dbReference type="GO" id="GO:0016020">
    <property type="term" value="C:membrane"/>
    <property type="evidence" value="ECO:0007669"/>
    <property type="project" value="UniProtKB-SubCell"/>
</dbReference>
<organism evidence="4 5">
    <name type="scientific">Collybia nuda</name>
    <dbReference type="NCBI Taxonomy" id="64659"/>
    <lineage>
        <taxon>Eukaryota</taxon>
        <taxon>Fungi</taxon>
        <taxon>Dikarya</taxon>
        <taxon>Basidiomycota</taxon>
        <taxon>Agaricomycotina</taxon>
        <taxon>Agaricomycetes</taxon>
        <taxon>Agaricomycetidae</taxon>
        <taxon>Agaricales</taxon>
        <taxon>Tricholomatineae</taxon>
        <taxon>Clitocybaceae</taxon>
        <taxon>Collybia</taxon>
    </lineage>
</organism>
<feature type="transmembrane region" description="Helical" evidence="2">
    <location>
        <begin position="61"/>
        <end position="81"/>
    </location>
</feature>
<keyword evidence="5" id="KW-1185">Reference proteome</keyword>
<feature type="transmembrane region" description="Helical" evidence="2">
    <location>
        <begin position="162"/>
        <end position="182"/>
    </location>
</feature>
<name>A0A9P5XVD8_9AGAR</name>
<evidence type="ECO:0000256" key="1">
    <source>
        <dbReference type="ARBA" id="ARBA00004141"/>
    </source>
</evidence>